<comment type="caution">
    <text evidence="2">The sequence shown here is derived from an EMBL/GenBank/DDBJ whole genome shotgun (WGS) entry which is preliminary data.</text>
</comment>
<reference evidence="2" key="2">
    <citation type="journal article" date="2023" name="Science">
        <title>Genomic signatures of disease resistance in endangered staghorn corals.</title>
        <authorList>
            <person name="Vollmer S.V."/>
            <person name="Selwyn J.D."/>
            <person name="Despard B.A."/>
            <person name="Roesel C.L."/>
        </authorList>
    </citation>
    <scope>NUCLEOTIDE SEQUENCE</scope>
    <source>
        <strain evidence="2">K2</strain>
    </source>
</reference>
<name>A0AAD9R1A8_ACRCE</name>
<organism evidence="2 3">
    <name type="scientific">Acropora cervicornis</name>
    <name type="common">Staghorn coral</name>
    <dbReference type="NCBI Taxonomy" id="6130"/>
    <lineage>
        <taxon>Eukaryota</taxon>
        <taxon>Metazoa</taxon>
        <taxon>Cnidaria</taxon>
        <taxon>Anthozoa</taxon>
        <taxon>Hexacorallia</taxon>
        <taxon>Scleractinia</taxon>
        <taxon>Astrocoeniina</taxon>
        <taxon>Acroporidae</taxon>
        <taxon>Acropora</taxon>
    </lineage>
</organism>
<evidence type="ECO:0000313" key="2">
    <source>
        <dbReference type="EMBL" id="KAK2571215.1"/>
    </source>
</evidence>
<evidence type="ECO:0000256" key="1">
    <source>
        <dbReference type="SAM" id="MobiDB-lite"/>
    </source>
</evidence>
<feature type="region of interest" description="Disordered" evidence="1">
    <location>
        <begin position="1"/>
        <end position="41"/>
    </location>
</feature>
<proteinExistence type="predicted"/>
<evidence type="ECO:0000313" key="3">
    <source>
        <dbReference type="Proteomes" id="UP001249851"/>
    </source>
</evidence>
<feature type="compositionally biased region" description="Low complexity" evidence="1">
    <location>
        <begin position="1"/>
        <end position="12"/>
    </location>
</feature>
<sequence length="96" mass="10382">MTAKSRNSNSRLSNDDKVGETPAENAVHDMTENGQSETVEDQTVTVVESQVSVDINPLENDAFDKEEEVEVGEVDDFEEVIADGLSQLGRSADGIP</sequence>
<protein>
    <submittedName>
        <fullName evidence="2">Uncharacterized protein</fullName>
    </submittedName>
</protein>
<dbReference type="EMBL" id="JARQWQ010000006">
    <property type="protein sequence ID" value="KAK2571215.1"/>
    <property type="molecule type" value="Genomic_DNA"/>
</dbReference>
<reference evidence="2" key="1">
    <citation type="journal article" date="2023" name="G3 (Bethesda)">
        <title>Whole genome assembly and annotation of the endangered Caribbean coral Acropora cervicornis.</title>
        <authorList>
            <person name="Selwyn J.D."/>
            <person name="Vollmer S.V."/>
        </authorList>
    </citation>
    <scope>NUCLEOTIDE SEQUENCE</scope>
    <source>
        <strain evidence="2">K2</strain>
    </source>
</reference>
<keyword evidence="3" id="KW-1185">Reference proteome</keyword>
<dbReference type="AlphaFoldDB" id="A0AAD9R1A8"/>
<accession>A0AAD9R1A8</accession>
<dbReference type="Proteomes" id="UP001249851">
    <property type="component" value="Unassembled WGS sequence"/>
</dbReference>
<gene>
    <name evidence="2" type="ORF">P5673_003781</name>
</gene>